<evidence type="ECO:0000313" key="2">
    <source>
        <dbReference type="Proteomes" id="UP000198649"/>
    </source>
</evidence>
<dbReference type="STRING" id="1005945.SAMN05216561_11389"/>
<protein>
    <submittedName>
        <fullName evidence="1">Uncharacterized protein</fullName>
    </submittedName>
</protein>
<sequence length="73" mass="8104">MRSSGRLQGVARRIAAGTGLEEVLRLRRRVESLEVAVAENSALAEPLEAQVAALEQSLVVALEHRVRQVRKRF</sequence>
<dbReference type="RefSeq" id="WP_091115185.1">
    <property type="nucleotide sequence ID" value="NZ_BKAF01000016.1"/>
</dbReference>
<name>A0A1I3LBK3_9ACTN</name>
<dbReference type="Proteomes" id="UP000198649">
    <property type="component" value="Unassembled WGS sequence"/>
</dbReference>
<evidence type="ECO:0000313" key="1">
    <source>
        <dbReference type="EMBL" id="SFI81940.1"/>
    </source>
</evidence>
<gene>
    <name evidence="1" type="ORF">SAMN05216561_11389</name>
</gene>
<dbReference type="EMBL" id="FOQG01000013">
    <property type="protein sequence ID" value="SFI81940.1"/>
    <property type="molecule type" value="Genomic_DNA"/>
</dbReference>
<keyword evidence="2" id="KW-1185">Reference proteome</keyword>
<organism evidence="1 2">
    <name type="scientific">Nocardioides psychrotolerans</name>
    <dbReference type="NCBI Taxonomy" id="1005945"/>
    <lineage>
        <taxon>Bacteria</taxon>
        <taxon>Bacillati</taxon>
        <taxon>Actinomycetota</taxon>
        <taxon>Actinomycetes</taxon>
        <taxon>Propionibacteriales</taxon>
        <taxon>Nocardioidaceae</taxon>
        <taxon>Nocardioides</taxon>
    </lineage>
</organism>
<dbReference type="AlphaFoldDB" id="A0A1I3LBK3"/>
<proteinExistence type="predicted"/>
<accession>A0A1I3LBK3</accession>
<reference evidence="1 2" key="1">
    <citation type="submission" date="2016-10" db="EMBL/GenBank/DDBJ databases">
        <authorList>
            <person name="de Groot N.N."/>
        </authorList>
    </citation>
    <scope>NUCLEOTIDE SEQUENCE [LARGE SCALE GENOMIC DNA]</scope>
    <source>
        <strain evidence="1 2">CGMCC 1.11156</strain>
    </source>
</reference>